<feature type="transmembrane region" description="Helical" evidence="2">
    <location>
        <begin position="1084"/>
        <end position="1102"/>
    </location>
</feature>
<feature type="transmembrane region" description="Helical" evidence="2">
    <location>
        <begin position="1114"/>
        <end position="1135"/>
    </location>
</feature>
<feature type="transmembrane region" description="Helical" evidence="2">
    <location>
        <begin position="841"/>
        <end position="859"/>
    </location>
</feature>
<dbReference type="Proteomes" id="UP000269438">
    <property type="component" value="Unassembled WGS sequence"/>
</dbReference>
<organism evidence="3 4">
    <name type="scientific">Mycetocola lacteus</name>
    <dbReference type="NCBI Taxonomy" id="76637"/>
    <lineage>
        <taxon>Bacteria</taxon>
        <taxon>Bacillati</taxon>
        <taxon>Actinomycetota</taxon>
        <taxon>Actinomycetes</taxon>
        <taxon>Micrococcales</taxon>
        <taxon>Microbacteriaceae</taxon>
        <taxon>Mycetocola</taxon>
    </lineage>
</organism>
<proteinExistence type="predicted"/>
<reference evidence="3 4" key="1">
    <citation type="submission" date="2018-10" db="EMBL/GenBank/DDBJ databases">
        <authorList>
            <person name="Li J."/>
        </authorList>
    </citation>
    <scope>NUCLEOTIDE SEQUENCE [LARGE SCALE GENOMIC DNA]</scope>
    <source>
        <strain evidence="3 4">JCM 11654</strain>
    </source>
</reference>
<evidence type="ECO:0000256" key="1">
    <source>
        <dbReference type="SAM" id="MobiDB-lite"/>
    </source>
</evidence>
<feature type="transmembrane region" description="Helical" evidence="2">
    <location>
        <begin position="1200"/>
        <end position="1219"/>
    </location>
</feature>
<feature type="transmembrane region" description="Helical" evidence="2">
    <location>
        <begin position="1226"/>
        <end position="1245"/>
    </location>
</feature>
<feature type="transmembrane region" description="Helical" evidence="2">
    <location>
        <begin position="1251"/>
        <end position="1268"/>
    </location>
</feature>
<feature type="transmembrane region" description="Helical" evidence="2">
    <location>
        <begin position="660"/>
        <end position="680"/>
    </location>
</feature>
<dbReference type="NCBIfam" id="NF047321">
    <property type="entry name" value="SCO7613_CTERM"/>
    <property type="match status" value="1"/>
</dbReference>
<feature type="transmembrane region" description="Helical" evidence="2">
    <location>
        <begin position="451"/>
        <end position="470"/>
    </location>
</feature>
<feature type="transmembrane region" description="Helical" evidence="2">
    <location>
        <begin position="871"/>
        <end position="891"/>
    </location>
</feature>
<dbReference type="EMBL" id="RCUY01000009">
    <property type="protein sequence ID" value="RLP82361.1"/>
    <property type="molecule type" value="Genomic_DNA"/>
</dbReference>
<feature type="transmembrane region" description="Helical" evidence="2">
    <location>
        <begin position="712"/>
        <end position="731"/>
    </location>
</feature>
<feature type="transmembrane region" description="Helical" evidence="2">
    <location>
        <begin position="394"/>
        <end position="415"/>
    </location>
</feature>
<dbReference type="OrthoDB" id="5096967at2"/>
<feature type="compositionally biased region" description="Low complexity" evidence="1">
    <location>
        <begin position="234"/>
        <end position="251"/>
    </location>
</feature>
<evidence type="ECO:0000313" key="3">
    <source>
        <dbReference type="EMBL" id="RLP82361.1"/>
    </source>
</evidence>
<feature type="transmembrane region" description="Helical" evidence="2">
    <location>
        <begin position="476"/>
        <end position="497"/>
    </location>
</feature>
<keyword evidence="2" id="KW-0812">Transmembrane</keyword>
<feature type="transmembrane region" description="Helical" evidence="2">
    <location>
        <begin position="309"/>
        <end position="329"/>
    </location>
</feature>
<feature type="transmembrane region" description="Helical" evidence="2">
    <location>
        <begin position="421"/>
        <end position="439"/>
    </location>
</feature>
<keyword evidence="2" id="KW-0472">Membrane</keyword>
<evidence type="ECO:0000256" key="2">
    <source>
        <dbReference type="SAM" id="Phobius"/>
    </source>
</evidence>
<feature type="transmembrane region" description="Helical" evidence="2">
    <location>
        <begin position="1355"/>
        <end position="1373"/>
    </location>
</feature>
<feature type="transmembrane region" description="Helical" evidence="2">
    <location>
        <begin position="368"/>
        <end position="385"/>
    </location>
</feature>
<feature type="transmembrane region" description="Helical" evidence="2">
    <location>
        <begin position="971"/>
        <end position="990"/>
    </location>
</feature>
<sequence>MTLTRYPAWPSDIAQLRDSRICPSCFGIPAIGICGRCDLDIRTSVACLIRLRSQALDAALLERAGLIAAMRSRQSLPAGTADTLAWPPTALALMDPSRCPGCFAELSGVRCASCGLALNHDGAVELAQVSRAAGDLAEERRRAILALPIAAPYAAPAAPPITPEPAAEVSEVLTGDESPVPEPEWVAPVAAMSAQDIPVAPQSQPAAPAPRVTPVPPVPPVATVSPATPVAPAPVAAPASPATPAPVAAPALPIPPAPPGRPADTQVDDERAPRRSSIQTTLLTLGVVLLVAAALFFATLAYLGTTPPVRAVILLGVAAATAAVSGFLVKRLPSTAHALAILSTILALIDAGLVRAFDVAGISGLDPIFSAGLGLGIVGALAVLAERLTHVRSYAFIAALLLPLAAFGLAGSIGATASQTVWLGALAAFVIAVAGSRFLRSRARRAPERILLESLGLGFVIVATGSVPGVAQGGDILLVFLLGATALAWLGFAILTTSPALRIVGRTGAALLGALTPLGLLGTTIAGAAQAFSPPTLPALCTVVLSTAVTAAGIWLLTRHGKEPSLATLLPGWTGWIVSAVVTLNALGWYVSERAAESASPHTADFLSVALPGLAILLVALVPLGYAAHRLRALRDVLPWLLAATTLAATVSVFTLESRFAQSALILVIVLLLAETSIRLPRRLPGVTFWLVPAALAGASILLALVRSPSEPIANIGILALTLAVVALWRIRAEQDPQDATPIHQRWILSLGAFVLGLALVWRIVLAQAPATLTIVAGWEMVYATAIAILLSVIPPLSRRFRVSSAGASEARLAGVGAAFLLIVAGMFYAAGLIIEPRPDLLRALLPVVGIFGALLPVLRPARIHTGIRQLLIGATILLTALAVAALSLYAGVQVTIPLAILVLLLSAAGNTPLRERLLGGPTATVRRLAHPLTSGSTRLSEIPWVRVITDVSLLVIALPVFLAGLNLPDAWAALPILAVAAGISAGAHGNPLLQTSGPRRFQLVLALGIASCALWVALGRAQIETASAYAVPSAALFALLILLTIAHNPIHPKPSGAALGLGVVAGGAALSVAVDGIRFGDVNALIIGLVALLLAGAARFLPTEWRNLPVRMLTLWPTAGTLLVVASIRALFLTGPGRSAFPSPEELWTCMLVALVLIFLPRMRRESFGIVDSAIGLIGFAALLVVSVMSVVGTDHQRATLLLLAVLFALIAVAGYALSRWGGAFWITALTISGVYGILAGLLAHAAPELGVAPAIVAALGIGVLVLRRTPGRRSMPVLGLPLALGTVISLIAGWVDPHPTRLVGLGVVCIALVLWGVLGKLQAPFVIGTIVLLAHVIVQAFPLIRAITDTLSWAVWAGLGGVLLLVVGATYEARLRQAKNLVHAISALR</sequence>
<feature type="transmembrane region" description="Helical" evidence="2">
    <location>
        <begin position="1280"/>
        <end position="1297"/>
    </location>
</feature>
<dbReference type="InterPro" id="IPR058062">
    <property type="entry name" value="SCO7613_C"/>
</dbReference>
<feature type="transmembrane region" description="Helical" evidence="2">
    <location>
        <begin position="687"/>
        <end position="706"/>
    </location>
</feature>
<feature type="transmembrane region" description="Helical" evidence="2">
    <location>
        <begin position="813"/>
        <end position="835"/>
    </location>
</feature>
<feature type="transmembrane region" description="Helical" evidence="2">
    <location>
        <begin position="509"/>
        <end position="531"/>
    </location>
</feature>
<keyword evidence="4" id="KW-1185">Reference proteome</keyword>
<feature type="region of interest" description="Disordered" evidence="1">
    <location>
        <begin position="234"/>
        <end position="274"/>
    </location>
</feature>
<feature type="transmembrane region" description="Helical" evidence="2">
    <location>
        <begin position="281"/>
        <end position="303"/>
    </location>
</feature>
<feature type="transmembrane region" description="Helical" evidence="2">
    <location>
        <begin position="336"/>
        <end position="356"/>
    </location>
</feature>
<gene>
    <name evidence="3" type="ORF">D9V34_11295</name>
</gene>
<feature type="transmembrane region" description="Helical" evidence="2">
    <location>
        <begin position="606"/>
        <end position="625"/>
    </location>
</feature>
<feature type="transmembrane region" description="Helical" evidence="2">
    <location>
        <begin position="1027"/>
        <end position="1046"/>
    </location>
</feature>
<accession>A0A3L7ARU8</accession>
<feature type="transmembrane region" description="Helical" evidence="2">
    <location>
        <begin position="537"/>
        <end position="557"/>
    </location>
</feature>
<feature type="transmembrane region" description="Helical" evidence="2">
    <location>
        <begin position="1002"/>
        <end position="1021"/>
    </location>
</feature>
<protein>
    <submittedName>
        <fullName evidence="3">Uncharacterized protein</fullName>
    </submittedName>
</protein>
<name>A0A3L7ARU8_9MICO</name>
<evidence type="ECO:0000313" key="4">
    <source>
        <dbReference type="Proteomes" id="UP000269438"/>
    </source>
</evidence>
<feature type="transmembrane region" description="Helical" evidence="2">
    <location>
        <begin position="569"/>
        <end position="591"/>
    </location>
</feature>
<feature type="transmembrane region" description="Helical" evidence="2">
    <location>
        <begin position="771"/>
        <end position="793"/>
    </location>
</feature>
<feature type="transmembrane region" description="Helical" evidence="2">
    <location>
        <begin position="637"/>
        <end position="654"/>
    </location>
</feature>
<feature type="transmembrane region" description="Helical" evidence="2">
    <location>
        <begin position="1176"/>
        <end position="1194"/>
    </location>
</feature>
<feature type="compositionally biased region" description="Pro residues" evidence="1">
    <location>
        <begin position="252"/>
        <end position="261"/>
    </location>
</feature>
<feature type="transmembrane region" description="Helical" evidence="2">
    <location>
        <begin position="1303"/>
        <end position="1320"/>
    </location>
</feature>
<feature type="transmembrane region" description="Helical" evidence="2">
    <location>
        <begin position="945"/>
        <end position="965"/>
    </location>
</feature>
<feature type="transmembrane region" description="Helical" evidence="2">
    <location>
        <begin position="1058"/>
        <end position="1078"/>
    </location>
</feature>
<keyword evidence="2" id="KW-1133">Transmembrane helix</keyword>
<comment type="caution">
    <text evidence="3">The sequence shown here is derived from an EMBL/GenBank/DDBJ whole genome shotgun (WGS) entry which is preliminary data.</text>
</comment>
<feature type="transmembrane region" description="Helical" evidence="2">
    <location>
        <begin position="747"/>
        <end position="765"/>
    </location>
</feature>
<feature type="transmembrane region" description="Helical" evidence="2">
    <location>
        <begin position="1327"/>
        <end position="1349"/>
    </location>
</feature>